<dbReference type="SUPFAM" id="SSF53067">
    <property type="entry name" value="Actin-like ATPase domain"/>
    <property type="match status" value="2"/>
</dbReference>
<evidence type="ECO:0000256" key="7">
    <source>
        <dbReference type="SAM" id="MobiDB-lite"/>
    </source>
</evidence>
<feature type="domain" description="Hexokinase N-terminal" evidence="8">
    <location>
        <begin position="37"/>
        <end position="240"/>
    </location>
</feature>
<keyword evidence="11" id="KW-1185">Reference proteome</keyword>
<evidence type="ECO:0000256" key="5">
    <source>
        <dbReference type="ARBA" id="ARBA00022840"/>
    </source>
</evidence>
<evidence type="ECO:0000256" key="2">
    <source>
        <dbReference type="ARBA" id="ARBA00022679"/>
    </source>
</evidence>
<evidence type="ECO:0000259" key="8">
    <source>
        <dbReference type="Pfam" id="PF00349"/>
    </source>
</evidence>
<dbReference type="EC" id="2.7.1.-" evidence="6"/>
<evidence type="ECO:0000256" key="1">
    <source>
        <dbReference type="ARBA" id="ARBA00009225"/>
    </source>
</evidence>
<dbReference type="Gene3D" id="3.30.420.40">
    <property type="match status" value="1"/>
</dbReference>
<dbReference type="PRINTS" id="PR00475">
    <property type="entry name" value="HEXOKINASE"/>
</dbReference>
<dbReference type="GO" id="GO:0006006">
    <property type="term" value="P:glucose metabolic process"/>
    <property type="evidence" value="ECO:0007669"/>
    <property type="project" value="TreeGrafter"/>
</dbReference>
<evidence type="ECO:0000256" key="4">
    <source>
        <dbReference type="ARBA" id="ARBA00022777"/>
    </source>
</evidence>
<dbReference type="GO" id="GO:0019158">
    <property type="term" value="F:mannokinase activity"/>
    <property type="evidence" value="ECO:0007669"/>
    <property type="project" value="TreeGrafter"/>
</dbReference>
<dbReference type="GO" id="GO:0005739">
    <property type="term" value="C:mitochondrion"/>
    <property type="evidence" value="ECO:0007669"/>
    <property type="project" value="TreeGrafter"/>
</dbReference>
<dbReference type="EMBL" id="NESQ01000257">
    <property type="protein sequence ID" value="PUU74992.1"/>
    <property type="molecule type" value="Genomic_DNA"/>
</dbReference>
<sequence length="532" mass="57196">MAPSAVSTIDNTSTSGTKNTNAAKPTTPIPSLEVGLLEKLEAPLADVPSIARAFEVIYHNLALTASDQFLPTPIRALPTGEEKGRFLALDLGGTNLRVAVVWLYGGDGLKVCTQGSWNIPEHLKSGAAEVLFRWVADRIGDVVGEYLGDVGSEEKERILSEGMELGVTFSFPMEQTTHDSALLMPMGKGFTFTTTNDLSSLLKAAYDDLLSTTTPTYPLPRLDIVAITNDSISALLSAAYLHHSTEDVRAVAGIIAGTGTNATCLCPVSKLPASKQPTSGSSTGAILLNTEWSIRGTAPPLKPYTTTWDVQLDLENEKPGFQPFEEMVGGRYLGELVRLVCLDLFSSNVPKSQLPEKMKLRYGLDTKLCSDVEASVNDDEALSLLQDYFDPDTSSSTTSSAATTTSSEEPEEWKWDLLSAASFRRISTAVSTRAAALVAAATIGVLGVNDELKHHAEKQVLVCYTGTVLEKYPTFRERCEGFMMEVVERWVAESRIPPAPSGKRRAVRLVEAKDGGIVGAAVLAGMVKEGRT</sequence>
<dbReference type="UniPathway" id="UPA00109">
    <property type="reaction ID" value="UER00180"/>
</dbReference>
<dbReference type="Proteomes" id="UP000244722">
    <property type="component" value="Unassembled WGS sequence"/>
</dbReference>
<dbReference type="Pfam" id="PF00349">
    <property type="entry name" value="Hexokinase_1"/>
    <property type="match status" value="1"/>
</dbReference>
<dbReference type="AlphaFoldDB" id="A0A2T6ZHN7"/>
<dbReference type="Gene3D" id="3.40.367.20">
    <property type="match status" value="1"/>
</dbReference>
<keyword evidence="2 6" id="KW-0808">Transferase</keyword>
<evidence type="ECO:0000259" key="9">
    <source>
        <dbReference type="Pfam" id="PF03727"/>
    </source>
</evidence>
<protein>
    <recommendedName>
        <fullName evidence="6">Phosphotransferase</fullName>
        <ecNumber evidence="6">2.7.1.-</ecNumber>
    </recommendedName>
</protein>
<accession>A0A2T6ZHN7</accession>
<dbReference type="GO" id="GO:0006013">
    <property type="term" value="P:mannose metabolic process"/>
    <property type="evidence" value="ECO:0007669"/>
    <property type="project" value="TreeGrafter"/>
</dbReference>
<dbReference type="GO" id="GO:0006096">
    <property type="term" value="P:glycolytic process"/>
    <property type="evidence" value="ECO:0007669"/>
    <property type="project" value="UniProtKB-UniPathway"/>
</dbReference>
<dbReference type="Pfam" id="PF03727">
    <property type="entry name" value="Hexokinase_2"/>
    <property type="match status" value="1"/>
</dbReference>
<dbReference type="GO" id="GO:0005524">
    <property type="term" value="F:ATP binding"/>
    <property type="evidence" value="ECO:0007669"/>
    <property type="project" value="UniProtKB-UniRule"/>
</dbReference>
<dbReference type="InterPro" id="IPR022672">
    <property type="entry name" value="Hexokinase_N"/>
</dbReference>
<feature type="domain" description="Hexokinase C-terminal" evidence="9">
    <location>
        <begin position="252"/>
        <end position="525"/>
    </location>
</feature>
<keyword evidence="5 6" id="KW-0067">ATP-binding</keyword>
<feature type="region of interest" description="Disordered" evidence="7">
    <location>
        <begin position="1"/>
        <end position="28"/>
    </location>
</feature>
<dbReference type="GO" id="GO:0005536">
    <property type="term" value="F:D-glucose binding"/>
    <property type="evidence" value="ECO:0007669"/>
    <property type="project" value="InterPro"/>
</dbReference>
<proteinExistence type="inferred from homology"/>
<dbReference type="GO" id="GO:0005829">
    <property type="term" value="C:cytosol"/>
    <property type="evidence" value="ECO:0007669"/>
    <property type="project" value="TreeGrafter"/>
</dbReference>
<organism evidence="10 11">
    <name type="scientific">Tuber borchii</name>
    <name type="common">White truffle</name>
    <dbReference type="NCBI Taxonomy" id="42251"/>
    <lineage>
        <taxon>Eukaryota</taxon>
        <taxon>Fungi</taxon>
        <taxon>Dikarya</taxon>
        <taxon>Ascomycota</taxon>
        <taxon>Pezizomycotina</taxon>
        <taxon>Pezizomycetes</taxon>
        <taxon>Pezizales</taxon>
        <taxon>Tuberaceae</taxon>
        <taxon>Tuber</taxon>
    </lineage>
</organism>
<name>A0A2T6ZHN7_TUBBO</name>
<comment type="caution">
    <text evidence="10">The sequence shown here is derived from an EMBL/GenBank/DDBJ whole genome shotgun (WGS) entry which is preliminary data.</text>
</comment>
<gene>
    <name evidence="10" type="ORF">B9Z19DRAFT_1091380</name>
</gene>
<dbReference type="InterPro" id="IPR022673">
    <property type="entry name" value="Hexokinase_C"/>
</dbReference>
<dbReference type="OrthoDB" id="419537at2759"/>
<dbReference type="InterPro" id="IPR043129">
    <property type="entry name" value="ATPase_NBD"/>
</dbReference>
<dbReference type="GO" id="GO:0001678">
    <property type="term" value="P:intracellular glucose homeostasis"/>
    <property type="evidence" value="ECO:0007669"/>
    <property type="project" value="InterPro"/>
</dbReference>
<dbReference type="InterPro" id="IPR001312">
    <property type="entry name" value="Hexokinase"/>
</dbReference>
<evidence type="ECO:0000256" key="6">
    <source>
        <dbReference type="RuleBase" id="RU362007"/>
    </source>
</evidence>
<feature type="compositionally biased region" description="Polar residues" evidence="7">
    <location>
        <begin position="1"/>
        <end position="24"/>
    </location>
</feature>
<keyword evidence="3 6" id="KW-0547">Nucleotide-binding</keyword>
<dbReference type="PANTHER" id="PTHR19443">
    <property type="entry name" value="HEXOKINASE"/>
    <property type="match status" value="1"/>
</dbReference>
<dbReference type="GO" id="GO:0008865">
    <property type="term" value="F:fructokinase activity"/>
    <property type="evidence" value="ECO:0007669"/>
    <property type="project" value="TreeGrafter"/>
</dbReference>
<keyword evidence="4 6" id="KW-0418">Kinase</keyword>
<dbReference type="STRING" id="42251.A0A2T6ZHN7"/>
<dbReference type="GO" id="GO:0004340">
    <property type="term" value="F:glucokinase activity"/>
    <property type="evidence" value="ECO:0007669"/>
    <property type="project" value="TreeGrafter"/>
</dbReference>
<evidence type="ECO:0000256" key="3">
    <source>
        <dbReference type="ARBA" id="ARBA00022741"/>
    </source>
</evidence>
<evidence type="ECO:0000313" key="10">
    <source>
        <dbReference type="EMBL" id="PUU74992.1"/>
    </source>
</evidence>
<dbReference type="PANTHER" id="PTHR19443:SF29">
    <property type="entry name" value="PHOSPHOTRANSFERASE"/>
    <property type="match status" value="1"/>
</dbReference>
<dbReference type="PROSITE" id="PS51748">
    <property type="entry name" value="HEXOKINASE_2"/>
    <property type="match status" value="1"/>
</dbReference>
<evidence type="ECO:0000313" key="11">
    <source>
        <dbReference type="Proteomes" id="UP000244722"/>
    </source>
</evidence>
<reference evidence="10 11" key="1">
    <citation type="submission" date="2017-04" db="EMBL/GenBank/DDBJ databases">
        <title>Draft genome sequence of Tuber borchii Vittad., a whitish edible truffle.</title>
        <authorList>
            <consortium name="DOE Joint Genome Institute"/>
            <person name="Murat C."/>
            <person name="Kuo A."/>
            <person name="Barry K.W."/>
            <person name="Clum A."/>
            <person name="Dockter R.B."/>
            <person name="Fauchery L."/>
            <person name="Iotti M."/>
            <person name="Kohler A."/>
            <person name="Labutti K."/>
            <person name="Lindquist E.A."/>
            <person name="Lipzen A."/>
            <person name="Ohm R.A."/>
            <person name="Wang M."/>
            <person name="Grigoriev I.V."/>
            <person name="Zambonelli A."/>
            <person name="Martin F.M."/>
        </authorList>
    </citation>
    <scope>NUCLEOTIDE SEQUENCE [LARGE SCALE GENOMIC DNA]</scope>
    <source>
        <strain evidence="10 11">Tbo3840</strain>
    </source>
</reference>
<keyword evidence="6" id="KW-0324">Glycolysis</keyword>
<comment type="similarity">
    <text evidence="1 6">Belongs to the hexokinase family.</text>
</comment>